<reference evidence="3 4" key="1">
    <citation type="submission" date="2020-05" db="EMBL/GenBank/DDBJ databases">
        <authorList>
            <person name="Campoy J."/>
            <person name="Schneeberger K."/>
            <person name="Spophaly S."/>
        </authorList>
    </citation>
    <scope>NUCLEOTIDE SEQUENCE [LARGE SCALE GENOMIC DNA]</scope>
    <source>
        <strain evidence="3">PruArmRojPasFocal</strain>
    </source>
</reference>
<dbReference type="Gene3D" id="3.10.350.10">
    <property type="entry name" value="LysM domain"/>
    <property type="match status" value="2"/>
</dbReference>
<dbReference type="CDD" id="cd00118">
    <property type="entry name" value="LysM"/>
    <property type="match status" value="2"/>
</dbReference>
<feature type="signal peptide" evidence="1">
    <location>
        <begin position="1"/>
        <end position="28"/>
    </location>
</feature>
<gene>
    <name evidence="3" type="ORF">CURHAP_LOCUS34321</name>
</gene>
<evidence type="ECO:0000256" key="1">
    <source>
        <dbReference type="SAM" id="SignalP"/>
    </source>
</evidence>
<evidence type="ECO:0000313" key="4">
    <source>
        <dbReference type="Proteomes" id="UP000507222"/>
    </source>
</evidence>
<dbReference type="AlphaFoldDB" id="A0A6J5V0U4"/>
<proteinExistence type="predicted"/>
<evidence type="ECO:0000313" key="3">
    <source>
        <dbReference type="EMBL" id="CAB4281284.1"/>
    </source>
</evidence>
<dbReference type="Proteomes" id="UP000507222">
    <property type="component" value="Unassembled WGS sequence"/>
</dbReference>
<name>A0A6J5V0U4_PRUAR</name>
<feature type="chain" id="PRO_5026715726" description="LysM domain-containing protein" evidence="1">
    <location>
        <begin position="29"/>
        <end position="424"/>
    </location>
</feature>
<dbReference type="Pfam" id="PF01476">
    <property type="entry name" value="LysM"/>
    <property type="match status" value="2"/>
</dbReference>
<dbReference type="PANTHER" id="PTHR33734:SF28">
    <property type="entry name" value="LYSM DOMAIN-CONTAINING GPI-ANCHORED PROTEIN 1-LIKE"/>
    <property type="match status" value="1"/>
</dbReference>
<dbReference type="InterPro" id="IPR036779">
    <property type="entry name" value="LysM_dom_sf"/>
</dbReference>
<dbReference type="PROSITE" id="PS51782">
    <property type="entry name" value="LYSM"/>
    <property type="match status" value="2"/>
</dbReference>
<dbReference type="EMBL" id="CAEKDK010000005">
    <property type="protein sequence ID" value="CAB4281284.1"/>
    <property type="molecule type" value="Genomic_DNA"/>
</dbReference>
<sequence>MMRSNQLERLLVFIFILSPTLLVLVTHAKSTIEACSSSDSCTSLLSYIVPWDSKFSEIAYRFQVNVFDVLAANSINLTIPSPGNQILQAKSLLKIPNSCACVDGIRRSIIAYTVKAADSLDLISEGYGGLVSAEQIRTMNRIGSENPLTSGQSIMIQLPCTCFNNTNNGVASVYMSYVVQSGESLSSIGREFDATLKQLVSINGLDQPRVDPGDILAIPFSACSSANLHWYNESLIVPNGSTALTANNCITCFCRPSSLKLHCSPSGIVASCSHLQCKESDLFIGDVSIQQNAIGCNVSTCLYRGHNGRKIFRSLKNSTHANCSGNNPLTPVATNVSDGEDYSAGQSPNPIVPCISLSPSPLPSSHPPMGASAYGPTSTHNPNIPNYSTLLTHAPSYSLLRLNHGNDADRMSQPAMYVYMFGKV</sequence>
<organism evidence="3 4">
    <name type="scientific">Prunus armeniaca</name>
    <name type="common">Apricot</name>
    <name type="synonym">Armeniaca vulgaris</name>
    <dbReference type="NCBI Taxonomy" id="36596"/>
    <lineage>
        <taxon>Eukaryota</taxon>
        <taxon>Viridiplantae</taxon>
        <taxon>Streptophyta</taxon>
        <taxon>Embryophyta</taxon>
        <taxon>Tracheophyta</taxon>
        <taxon>Spermatophyta</taxon>
        <taxon>Magnoliopsida</taxon>
        <taxon>eudicotyledons</taxon>
        <taxon>Gunneridae</taxon>
        <taxon>Pentapetalae</taxon>
        <taxon>rosids</taxon>
        <taxon>fabids</taxon>
        <taxon>Rosales</taxon>
        <taxon>Rosaceae</taxon>
        <taxon>Amygdaloideae</taxon>
        <taxon>Amygdaleae</taxon>
        <taxon>Prunus</taxon>
    </lineage>
</organism>
<dbReference type="SMART" id="SM00257">
    <property type="entry name" value="LysM"/>
    <property type="match status" value="2"/>
</dbReference>
<protein>
    <recommendedName>
        <fullName evidence="2">LysM domain-containing protein</fullName>
    </recommendedName>
</protein>
<feature type="domain" description="LysM" evidence="2">
    <location>
        <begin position="175"/>
        <end position="218"/>
    </location>
</feature>
<dbReference type="InterPro" id="IPR018392">
    <property type="entry name" value="LysM"/>
</dbReference>
<keyword evidence="1" id="KW-0732">Signal</keyword>
<feature type="domain" description="LysM" evidence="2">
    <location>
        <begin position="110"/>
        <end position="156"/>
    </location>
</feature>
<accession>A0A6J5V0U4</accession>
<dbReference type="PANTHER" id="PTHR33734">
    <property type="entry name" value="LYSM DOMAIN-CONTAINING GPI-ANCHORED PROTEIN 2"/>
    <property type="match status" value="1"/>
</dbReference>
<dbReference type="SUPFAM" id="SSF54106">
    <property type="entry name" value="LysM domain"/>
    <property type="match status" value="1"/>
</dbReference>
<evidence type="ECO:0000259" key="2">
    <source>
        <dbReference type="PROSITE" id="PS51782"/>
    </source>
</evidence>